<sequence>MASPNGDLWSLLLCNSMAKFKNCLWILIKSSWSMMKDKEDNNLRTNLMVSQTPILDSGLSEAGSLVPFWIRS</sequence>
<accession>A0A9P8TQU0</accession>
<protein>
    <submittedName>
        <fullName evidence="1">Uncharacterized protein</fullName>
    </submittedName>
</protein>
<dbReference type="Proteomes" id="UP000774326">
    <property type="component" value="Unassembled WGS sequence"/>
</dbReference>
<reference evidence="1" key="1">
    <citation type="journal article" date="2021" name="Open Biol.">
        <title>Shared evolutionary footprints suggest mitochondrial oxidative damage underlies multiple complex I losses in fungi.</title>
        <authorList>
            <person name="Schikora-Tamarit M.A."/>
            <person name="Marcet-Houben M."/>
            <person name="Nosek J."/>
            <person name="Gabaldon T."/>
        </authorList>
    </citation>
    <scope>NUCLEOTIDE SEQUENCE</scope>
    <source>
        <strain evidence="1">CBS2887</strain>
    </source>
</reference>
<comment type="caution">
    <text evidence="1">The sequence shown here is derived from an EMBL/GenBank/DDBJ whole genome shotgun (WGS) entry which is preliminary data.</text>
</comment>
<keyword evidence="2" id="KW-1185">Reference proteome</keyword>
<name>A0A9P8TQU0_WICPI</name>
<gene>
    <name evidence="1" type="ORF">WICPIJ_000469</name>
</gene>
<dbReference type="AlphaFoldDB" id="A0A9P8TQU0"/>
<dbReference type="EMBL" id="JAEUBG010000295">
    <property type="protein sequence ID" value="KAH3688548.1"/>
    <property type="molecule type" value="Genomic_DNA"/>
</dbReference>
<evidence type="ECO:0000313" key="2">
    <source>
        <dbReference type="Proteomes" id="UP000774326"/>
    </source>
</evidence>
<evidence type="ECO:0000313" key="1">
    <source>
        <dbReference type="EMBL" id="KAH3688548.1"/>
    </source>
</evidence>
<organism evidence="1 2">
    <name type="scientific">Wickerhamomyces pijperi</name>
    <name type="common">Yeast</name>
    <name type="synonym">Pichia pijperi</name>
    <dbReference type="NCBI Taxonomy" id="599730"/>
    <lineage>
        <taxon>Eukaryota</taxon>
        <taxon>Fungi</taxon>
        <taxon>Dikarya</taxon>
        <taxon>Ascomycota</taxon>
        <taxon>Saccharomycotina</taxon>
        <taxon>Saccharomycetes</taxon>
        <taxon>Phaffomycetales</taxon>
        <taxon>Wickerhamomycetaceae</taxon>
        <taxon>Wickerhamomyces</taxon>
    </lineage>
</organism>
<reference evidence="1" key="2">
    <citation type="submission" date="2021-01" db="EMBL/GenBank/DDBJ databases">
        <authorList>
            <person name="Schikora-Tamarit M.A."/>
        </authorList>
    </citation>
    <scope>NUCLEOTIDE SEQUENCE</scope>
    <source>
        <strain evidence="1">CBS2887</strain>
    </source>
</reference>
<proteinExistence type="predicted"/>